<protein>
    <submittedName>
        <fullName evidence="2">Phosphohydrolase</fullName>
    </submittedName>
</protein>
<organism evidence="2 3">
    <name type="scientific">Staphylococcus kloosii</name>
    <dbReference type="NCBI Taxonomy" id="29384"/>
    <lineage>
        <taxon>Bacteria</taxon>
        <taxon>Bacillati</taxon>
        <taxon>Bacillota</taxon>
        <taxon>Bacilli</taxon>
        <taxon>Bacillales</taxon>
        <taxon>Staphylococcaceae</taxon>
        <taxon>Staphylococcus</taxon>
    </lineage>
</organism>
<dbReference type="InterPro" id="IPR004843">
    <property type="entry name" value="Calcineurin-like_PHP"/>
</dbReference>
<dbReference type="GO" id="GO:0016787">
    <property type="term" value="F:hydrolase activity"/>
    <property type="evidence" value="ECO:0007669"/>
    <property type="project" value="UniProtKB-KW"/>
</dbReference>
<dbReference type="Proteomes" id="UP000075418">
    <property type="component" value="Unassembled WGS sequence"/>
</dbReference>
<evidence type="ECO:0000313" key="3">
    <source>
        <dbReference type="Proteomes" id="UP000075418"/>
    </source>
</evidence>
<evidence type="ECO:0000313" key="2">
    <source>
        <dbReference type="EMBL" id="KYH13408.1"/>
    </source>
</evidence>
<dbReference type="EMBL" id="LUGM01000002">
    <property type="protein sequence ID" value="KYH13408.1"/>
    <property type="molecule type" value="Genomic_DNA"/>
</dbReference>
<reference evidence="2 3" key="1">
    <citation type="submission" date="2016-02" db="EMBL/GenBank/DDBJ databases">
        <title>Draft genome sequence of hydrocarbon degrading Staphylococcus saprophyticus Strain CNV2, isolated from crude-oil contaminated soil from Noonmati Oil Refinery, Guwahati, Assam, India.</title>
        <authorList>
            <person name="Mukherjee A."/>
            <person name="Chettri B."/>
            <person name="Langpoklakpam J."/>
            <person name="Singh A.K."/>
            <person name="Chattopadhyay D.J."/>
        </authorList>
    </citation>
    <scope>NUCLEOTIDE SEQUENCE [LARGE SCALE GENOMIC DNA]</scope>
    <source>
        <strain evidence="2 3">CNV2</strain>
    </source>
</reference>
<dbReference type="InterPro" id="IPR029052">
    <property type="entry name" value="Metallo-depent_PP-like"/>
</dbReference>
<dbReference type="SUPFAM" id="SSF56300">
    <property type="entry name" value="Metallo-dependent phosphatases"/>
    <property type="match status" value="1"/>
</dbReference>
<dbReference type="InterPro" id="IPR052963">
    <property type="entry name" value="Pantetheine_PDE"/>
</dbReference>
<evidence type="ECO:0000259" key="1">
    <source>
        <dbReference type="Pfam" id="PF00149"/>
    </source>
</evidence>
<dbReference type="PANTHER" id="PTHR36492:SF2">
    <property type="entry name" value="[ACYL-CARRIER-PROTEIN] PHOSPHODIESTERASE PPTH"/>
    <property type="match status" value="1"/>
</dbReference>
<dbReference type="RefSeq" id="WP_061853639.1">
    <property type="nucleotide sequence ID" value="NZ_LUGM01000002.1"/>
</dbReference>
<feature type="domain" description="Calcineurin-like phosphoesterase" evidence="1">
    <location>
        <begin position="1"/>
        <end position="228"/>
    </location>
</feature>
<proteinExistence type="predicted"/>
<comment type="caution">
    <text evidence="2">The sequence shown here is derived from an EMBL/GenBank/DDBJ whole genome shotgun (WGS) entry which is preliminary data.</text>
</comment>
<keyword evidence="2" id="KW-0378">Hydrolase</keyword>
<accession>A0A151A1V8</accession>
<dbReference type="AlphaFoldDB" id="A0A151A1V8"/>
<dbReference type="Gene3D" id="3.60.21.10">
    <property type="match status" value="1"/>
</dbReference>
<sequence>MKIGVIADLHIDRGNKYSPEDFEYCLIKTAQNKDIELLLIAGDISNNYQMTANYINKIKQLLNIPVLFIPGNHDFWTNDTDRSSLEILDFYLNMDECLIDRPYCINDEWAIVGNTAWYDYSYGDSKFSEERLAQRKYYGATWQDKEKIDWPLNDQSMSELALKQTEKDLAKVKDKKIILMTHIVTHSQFVVPTPHRIFDYFNAFIGTSKFNKLYNTYPIKYSIMGHVHFRKSVEEAGITYICPCLGYERQWRTKDLQTELDHTLVTITI</sequence>
<name>A0A151A1V8_9STAP</name>
<gene>
    <name evidence="2" type="ORF">A0131_01100</name>
</gene>
<dbReference type="PANTHER" id="PTHR36492">
    <property type="match status" value="1"/>
</dbReference>
<dbReference type="Pfam" id="PF00149">
    <property type="entry name" value="Metallophos"/>
    <property type="match status" value="1"/>
</dbReference>
<dbReference type="NCBIfam" id="TIGR03729">
    <property type="entry name" value="acc_ester"/>
    <property type="match status" value="1"/>
</dbReference>
<dbReference type="InterPro" id="IPR022302">
    <property type="entry name" value="Phosphoesterase_putative"/>
</dbReference>